<keyword evidence="4" id="KW-0472">Membrane</keyword>
<sequence length="611" mass="66623">MKEETPNDASATPASQENVVLVSWSAPEIENQPDRVNAAVRQVVFEPKDYPESQLVAPPEIRKVNEDSQSSLRSPDVIVTDQGRTPHPGAPGNLEVIAPPPPILEASPAGNGENHFDSSDKTQIELRDADIRDAIHTLAKEAGINVLLSNSVQGKLSLSLNDLTPREALLAVLKAAGYVWYEDNKVIYVGTSQEIKLLEQLNDQISTRIYRPNYVSAKELESLIKPLVTADVGLVTVSSAAEKGIAPNPADAGGDGYAGSDVVIVRDYEKVLQEIDRIVAEVDVRPRQVAIEAMILSVNLDDKEQFGISFELLRNKGYIKFGWGFLPENLSDVKFDNSGLKFAYLDASLGAFINALESLGDTNVIATPRLLVLNKHRAEILIGKELGYVSTTITETSASQTVDFLKVGAQLVIRPFISNDGLIRMEVHPEVSTGAVQITNNFTVPNKDTTQVTTNILVPDGATVIIGGLMREDLQTTSSQIPFLGNLPLIGAAFRNRVETTTKQEIIVLITPHIVGDYEVNSEGQSASDLWRRRQRVVGDNMNPFGNHAASRRWVEQARVACAQGDYVRARKLAELAVRFDPNNVEAIALRDQLTTGNSGTRSPAVDSRAR</sequence>
<dbReference type="GO" id="GO:0015627">
    <property type="term" value="C:type II protein secretion system complex"/>
    <property type="evidence" value="ECO:0007669"/>
    <property type="project" value="TreeGrafter"/>
</dbReference>
<dbReference type="PANTHER" id="PTHR30332:SF17">
    <property type="entry name" value="TYPE IV PILIATION SYSTEM PROTEIN DR_0774-RELATED"/>
    <property type="match status" value="1"/>
</dbReference>
<dbReference type="InterPro" id="IPR038591">
    <property type="entry name" value="NolW-like_sf"/>
</dbReference>
<reference evidence="10 11" key="1">
    <citation type="journal article" name="Front. Microbiol.">
        <title>Sugar Metabolism of the First Thermophilic Planctomycete Thermogutta terrifontis: Comparative Genomic and Transcriptomic Approaches.</title>
        <authorList>
            <person name="Elcheninov A.G."/>
            <person name="Menzel P."/>
            <person name="Gudbergsdottir S.R."/>
            <person name="Slesarev A.I."/>
            <person name="Kadnikov V.V."/>
            <person name="Krogh A."/>
            <person name="Bonch-Osmolovskaya E.A."/>
            <person name="Peng X."/>
            <person name="Kublanov I.V."/>
        </authorList>
    </citation>
    <scope>NUCLEOTIDE SEQUENCE [LARGE SCALE GENOMIC DNA]</scope>
    <source>
        <strain evidence="10 11">R1</strain>
    </source>
</reference>
<dbReference type="GO" id="GO:0009279">
    <property type="term" value="C:cell outer membrane"/>
    <property type="evidence" value="ECO:0007669"/>
    <property type="project" value="UniProtKB-SubCell"/>
</dbReference>
<dbReference type="Gene3D" id="3.30.1370.130">
    <property type="match status" value="1"/>
</dbReference>
<evidence type="ECO:0000313" key="11">
    <source>
        <dbReference type="Proteomes" id="UP000215086"/>
    </source>
</evidence>
<dbReference type="AlphaFoldDB" id="A0A286RH04"/>
<keyword evidence="11" id="KW-1185">Reference proteome</keyword>
<evidence type="ECO:0000313" key="10">
    <source>
        <dbReference type="EMBL" id="ASV75241.1"/>
    </source>
</evidence>
<dbReference type="InterPro" id="IPR011662">
    <property type="entry name" value="Secretin/TonB_short_N"/>
</dbReference>
<evidence type="ECO:0000256" key="7">
    <source>
        <dbReference type="RuleBase" id="RU004004"/>
    </source>
</evidence>
<gene>
    <name evidence="10" type="ORF">THTE_2639</name>
</gene>
<evidence type="ECO:0000256" key="3">
    <source>
        <dbReference type="ARBA" id="ARBA00022729"/>
    </source>
</evidence>
<dbReference type="Gene3D" id="3.30.1370.120">
    <property type="match status" value="1"/>
</dbReference>
<keyword evidence="3" id="KW-0732">Signal</keyword>
<feature type="region of interest" description="Disordered" evidence="8">
    <location>
        <begin position="47"/>
        <end position="75"/>
    </location>
</feature>
<dbReference type="SMART" id="SM00965">
    <property type="entry name" value="STN"/>
    <property type="match status" value="1"/>
</dbReference>
<keyword evidence="2 7" id="KW-0813">Transport</keyword>
<dbReference type="Proteomes" id="UP000215086">
    <property type="component" value="Chromosome"/>
</dbReference>
<dbReference type="Pfam" id="PF03958">
    <property type="entry name" value="Secretin_N"/>
    <property type="match status" value="1"/>
</dbReference>
<dbReference type="Pfam" id="PF00263">
    <property type="entry name" value="Secretin"/>
    <property type="match status" value="1"/>
</dbReference>
<organism evidence="10 11">
    <name type="scientific">Thermogutta terrifontis</name>
    <dbReference type="NCBI Taxonomy" id="1331910"/>
    <lineage>
        <taxon>Bacteria</taxon>
        <taxon>Pseudomonadati</taxon>
        <taxon>Planctomycetota</taxon>
        <taxon>Planctomycetia</taxon>
        <taxon>Pirellulales</taxon>
        <taxon>Thermoguttaceae</taxon>
        <taxon>Thermogutta</taxon>
    </lineage>
</organism>
<dbReference type="PRINTS" id="PR01032">
    <property type="entry name" value="PHAGEIV"/>
</dbReference>
<dbReference type="KEGG" id="ttf:THTE_2639"/>
<dbReference type="InterPro" id="IPR001775">
    <property type="entry name" value="GspD/PilQ"/>
</dbReference>
<dbReference type="EMBL" id="CP018477">
    <property type="protein sequence ID" value="ASV75241.1"/>
    <property type="molecule type" value="Genomic_DNA"/>
</dbReference>
<dbReference type="PRINTS" id="PR00811">
    <property type="entry name" value="BCTERIALGSPD"/>
</dbReference>
<keyword evidence="5" id="KW-0998">Cell outer membrane</keyword>
<evidence type="ECO:0000259" key="9">
    <source>
        <dbReference type="SMART" id="SM00965"/>
    </source>
</evidence>
<accession>A0A286RH04</accession>
<name>A0A286RH04_9BACT</name>
<evidence type="ECO:0000256" key="2">
    <source>
        <dbReference type="ARBA" id="ARBA00022448"/>
    </source>
</evidence>
<dbReference type="InterPro" id="IPR050810">
    <property type="entry name" value="Bact_Secretion_Sys_Channel"/>
</dbReference>
<proteinExistence type="inferred from homology"/>
<dbReference type="PANTHER" id="PTHR30332">
    <property type="entry name" value="PROBABLE GENERAL SECRETION PATHWAY PROTEIN D"/>
    <property type="match status" value="1"/>
</dbReference>
<dbReference type="InterPro" id="IPR004846">
    <property type="entry name" value="T2SS/T3SS_dom"/>
</dbReference>
<dbReference type="GO" id="GO:0009306">
    <property type="term" value="P:protein secretion"/>
    <property type="evidence" value="ECO:0007669"/>
    <property type="project" value="InterPro"/>
</dbReference>
<comment type="similarity">
    <text evidence="6">Belongs to the bacterial secretin family.</text>
</comment>
<evidence type="ECO:0000256" key="5">
    <source>
        <dbReference type="ARBA" id="ARBA00023237"/>
    </source>
</evidence>
<dbReference type="InterPro" id="IPR005644">
    <property type="entry name" value="NolW-like"/>
</dbReference>
<evidence type="ECO:0000256" key="6">
    <source>
        <dbReference type="RuleBase" id="RU004003"/>
    </source>
</evidence>
<evidence type="ECO:0000256" key="4">
    <source>
        <dbReference type="ARBA" id="ARBA00023136"/>
    </source>
</evidence>
<protein>
    <submittedName>
        <fullName evidence="10">General secretion pathway protein D</fullName>
    </submittedName>
</protein>
<comment type="subcellular location">
    <subcellularLocation>
        <location evidence="7">Cell outer membrane</location>
    </subcellularLocation>
    <subcellularLocation>
        <location evidence="1">Membrane</location>
    </subcellularLocation>
</comment>
<evidence type="ECO:0000256" key="8">
    <source>
        <dbReference type="SAM" id="MobiDB-lite"/>
    </source>
</evidence>
<feature type="domain" description="Secretin/TonB short N-terminal" evidence="9">
    <location>
        <begin position="144"/>
        <end position="192"/>
    </location>
</feature>
<evidence type="ECO:0000256" key="1">
    <source>
        <dbReference type="ARBA" id="ARBA00004370"/>
    </source>
</evidence>